<dbReference type="AlphaFoldDB" id="A0A1T5ASC8"/>
<name>A0A1T5ASC8_9SPHI</name>
<sequence>MVSQGNNYLKYAGLTLVFVALFSVYAYNTHTGSRNPDKFGGTTVATGHGKTRKMVKGASCCKASFSRSKMLSVKNNHTNIAPQGK</sequence>
<protein>
    <submittedName>
        <fullName evidence="1">Uncharacterized protein</fullName>
    </submittedName>
</protein>
<reference evidence="2" key="1">
    <citation type="submission" date="2017-02" db="EMBL/GenBank/DDBJ databases">
        <authorList>
            <person name="Varghese N."/>
            <person name="Submissions S."/>
        </authorList>
    </citation>
    <scope>NUCLEOTIDE SEQUENCE [LARGE SCALE GENOMIC DNA]</scope>
    <source>
        <strain evidence="2">DSM 22385</strain>
    </source>
</reference>
<organism evidence="1 2">
    <name type="scientific">Daejeonella lutea</name>
    <dbReference type="NCBI Taxonomy" id="572036"/>
    <lineage>
        <taxon>Bacteria</taxon>
        <taxon>Pseudomonadati</taxon>
        <taxon>Bacteroidota</taxon>
        <taxon>Sphingobacteriia</taxon>
        <taxon>Sphingobacteriales</taxon>
        <taxon>Sphingobacteriaceae</taxon>
        <taxon>Daejeonella</taxon>
    </lineage>
</organism>
<proteinExistence type="predicted"/>
<dbReference type="Proteomes" id="UP000189981">
    <property type="component" value="Unassembled WGS sequence"/>
</dbReference>
<evidence type="ECO:0000313" key="1">
    <source>
        <dbReference type="EMBL" id="SKB37796.1"/>
    </source>
</evidence>
<dbReference type="RefSeq" id="WP_139377361.1">
    <property type="nucleotide sequence ID" value="NZ_FUYR01000001.1"/>
</dbReference>
<keyword evidence="2" id="KW-1185">Reference proteome</keyword>
<gene>
    <name evidence="1" type="ORF">SAMN05661099_0987</name>
</gene>
<accession>A0A1T5ASC8</accession>
<dbReference type="EMBL" id="FUYR01000001">
    <property type="protein sequence ID" value="SKB37796.1"/>
    <property type="molecule type" value="Genomic_DNA"/>
</dbReference>
<evidence type="ECO:0000313" key="2">
    <source>
        <dbReference type="Proteomes" id="UP000189981"/>
    </source>
</evidence>